<protein>
    <submittedName>
        <fullName evidence="1">Uncharacterized protein</fullName>
    </submittedName>
</protein>
<proteinExistence type="predicted"/>
<organism evidence="1 2">
    <name type="scientific">Cylicostephanus goldi</name>
    <name type="common">Nematode worm</name>
    <dbReference type="NCBI Taxonomy" id="71465"/>
    <lineage>
        <taxon>Eukaryota</taxon>
        <taxon>Metazoa</taxon>
        <taxon>Ecdysozoa</taxon>
        <taxon>Nematoda</taxon>
        <taxon>Chromadorea</taxon>
        <taxon>Rhabditida</taxon>
        <taxon>Rhabditina</taxon>
        <taxon>Rhabditomorpha</taxon>
        <taxon>Strongyloidea</taxon>
        <taxon>Strongylidae</taxon>
        <taxon>Cylicostephanus</taxon>
    </lineage>
</organism>
<dbReference type="OrthoDB" id="5912862at2759"/>
<dbReference type="Proteomes" id="UP000271889">
    <property type="component" value="Unassembled WGS sequence"/>
</dbReference>
<accession>A0A3P7Q8J1</accession>
<reference evidence="1 2" key="1">
    <citation type="submission" date="2018-11" db="EMBL/GenBank/DDBJ databases">
        <authorList>
            <consortium name="Pathogen Informatics"/>
        </authorList>
    </citation>
    <scope>NUCLEOTIDE SEQUENCE [LARGE SCALE GENOMIC DNA]</scope>
</reference>
<dbReference type="EMBL" id="UYRV01111536">
    <property type="protein sequence ID" value="VDN26819.1"/>
    <property type="molecule type" value="Genomic_DNA"/>
</dbReference>
<dbReference type="AlphaFoldDB" id="A0A3P7Q8J1"/>
<sequence>MKQWTIDKVAAELRKLLDEAVVAKFIEQVGYSMCFSMSVRFYM</sequence>
<evidence type="ECO:0000313" key="1">
    <source>
        <dbReference type="EMBL" id="VDN26819.1"/>
    </source>
</evidence>
<name>A0A3P7Q8J1_CYLGO</name>
<evidence type="ECO:0000313" key="2">
    <source>
        <dbReference type="Proteomes" id="UP000271889"/>
    </source>
</evidence>
<keyword evidence="2" id="KW-1185">Reference proteome</keyword>
<gene>
    <name evidence="1" type="ORF">CGOC_LOCUS10495</name>
</gene>